<dbReference type="InterPro" id="IPR002364">
    <property type="entry name" value="Quin_OxRdtase/zeta-crystal_CS"/>
</dbReference>
<dbReference type="SUPFAM" id="SSF51735">
    <property type="entry name" value="NAD(P)-binding Rossmann-fold domains"/>
    <property type="match status" value="1"/>
</dbReference>
<evidence type="ECO:0000256" key="2">
    <source>
        <dbReference type="ARBA" id="ARBA00011881"/>
    </source>
</evidence>
<dbReference type="PANTHER" id="PTHR44154">
    <property type="entry name" value="QUINONE OXIDOREDUCTASE"/>
    <property type="match status" value="1"/>
</dbReference>
<dbReference type="GO" id="GO:0005737">
    <property type="term" value="C:cytoplasm"/>
    <property type="evidence" value="ECO:0007669"/>
    <property type="project" value="UniProtKB-SubCell"/>
</dbReference>
<dbReference type="InterPro" id="IPR011032">
    <property type="entry name" value="GroES-like_sf"/>
</dbReference>
<evidence type="ECO:0000259" key="7">
    <source>
        <dbReference type="SMART" id="SM00829"/>
    </source>
</evidence>
<evidence type="ECO:0000256" key="5">
    <source>
        <dbReference type="ARBA" id="ARBA00022884"/>
    </source>
</evidence>
<keyword evidence="4" id="KW-0521">NADP</keyword>
<dbReference type="Gene3D" id="3.90.180.10">
    <property type="entry name" value="Medium-chain alcohol dehydrogenases, catalytic domain"/>
    <property type="match status" value="1"/>
</dbReference>
<protein>
    <recommendedName>
        <fullName evidence="7">Enoyl reductase (ER) domain-containing protein</fullName>
    </recommendedName>
</protein>
<evidence type="ECO:0000313" key="8">
    <source>
        <dbReference type="EMBL" id="SVA65848.1"/>
    </source>
</evidence>
<evidence type="ECO:0000256" key="3">
    <source>
        <dbReference type="ARBA" id="ARBA00022490"/>
    </source>
</evidence>
<evidence type="ECO:0000256" key="4">
    <source>
        <dbReference type="ARBA" id="ARBA00022857"/>
    </source>
</evidence>
<dbReference type="Pfam" id="PF00107">
    <property type="entry name" value="ADH_zinc_N"/>
    <property type="match status" value="1"/>
</dbReference>
<dbReference type="AlphaFoldDB" id="A0A381XM91"/>
<comment type="subunit">
    <text evidence="2">Homotetramer.</text>
</comment>
<reference evidence="8" key="1">
    <citation type="submission" date="2018-05" db="EMBL/GenBank/DDBJ databases">
        <authorList>
            <person name="Lanie J.A."/>
            <person name="Ng W.-L."/>
            <person name="Kazmierczak K.M."/>
            <person name="Andrzejewski T.M."/>
            <person name="Davidsen T.M."/>
            <person name="Wayne K.J."/>
            <person name="Tettelin H."/>
            <person name="Glass J.I."/>
            <person name="Rusch D."/>
            <person name="Podicherti R."/>
            <person name="Tsui H.-C.T."/>
            <person name="Winkler M.E."/>
        </authorList>
    </citation>
    <scope>NUCLEOTIDE SEQUENCE</scope>
</reference>
<sequence length="332" mass="36250">MKAVLLEEHGDVDAFVIKDIAEPTCGDDQVIVKVKACSINHLDIFVRKGMPGHPIKLPIIPGGDASGEVIQTGSNVSSKWLGKRVLIDPNIVLESGRIGIMGEDTDGVLREQIAVDESRLLELDDKIDFNSAACLPIAYGAAWRMLITNGNIKPGEQVLILGASGGVGNACVQIARMKGCFVIAATSSDEKGEKLKELGADMIINYNDEPEFHRTVRSLTGDGVDVAVNYTGGDTWVRTLKCMKTGGRILTCGATAGFDPKTDIRFIWRKEIKIQGSNSWTKEDIQLLLDNILEGKIVPVIHKVIPFEQINTAHRIIENREMFGKVIISFQD</sequence>
<dbReference type="PANTHER" id="PTHR44154:SF1">
    <property type="entry name" value="QUINONE OXIDOREDUCTASE"/>
    <property type="match status" value="1"/>
</dbReference>
<organism evidence="8">
    <name type="scientific">marine metagenome</name>
    <dbReference type="NCBI Taxonomy" id="408172"/>
    <lineage>
        <taxon>unclassified sequences</taxon>
        <taxon>metagenomes</taxon>
        <taxon>ecological metagenomes</taxon>
    </lineage>
</organism>
<dbReference type="InterPro" id="IPR020843">
    <property type="entry name" value="ER"/>
</dbReference>
<comment type="subcellular location">
    <subcellularLocation>
        <location evidence="1">Cytoplasm</location>
    </subcellularLocation>
</comment>
<gene>
    <name evidence="8" type="ORF">METZ01_LOCUS118702</name>
</gene>
<dbReference type="Pfam" id="PF08240">
    <property type="entry name" value="ADH_N"/>
    <property type="match status" value="1"/>
</dbReference>
<keyword evidence="5" id="KW-0694">RNA-binding</keyword>
<keyword evidence="6" id="KW-0007">Acetylation</keyword>
<dbReference type="SUPFAM" id="SSF50129">
    <property type="entry name" value="GroES-like"/>
    <property type="match status" value="1"/>
</dbReference>
<dbReference type="SMART" id="SM00829">
    <property type="entry name" value="PKS_ER"/>
    <property type="match status" value="1"/>
</dbReference>
<dbReference type="PROSITE" id="PS01162">
    <property type="entry name" value="QOR_ZETA_CRYSTAL"/>
    <property type="match status" value="1"/>
</dbReference>
<evidence type="ECO:0000256" key="1">
    <source>
        <dbReference type="ARBA" id="ARBA00004496"/>
    </source>
</evidence>
<feature type="domain" description="Enoyl reductase (ER)" evidence="7">
    <location>
        <begin position="10"/>
        <end position="328"/>
    </location>
</feature>
<dbReference type="EMBL" id="UINC01015677">
    <property type="protein sequence ID" value="SVA65848.1"/>
    <property type="molecule type" value="Genomic_DNA"/>
</dbReference>
<dbReference type="GO" id="GO:0003723">
    <property type="term" value="F:RNA binding"/>
    <property type="evidence" value="ECO:0007669"/>
    <property type="project" value="UniProtKB-KW"/>
</dbReference>
<dbReference type="InterPro" id="IPR013149">
    <property type="entry name" value="ADH-like_C"/>
</dbReference>
<dbReference type="InterPro" id="IPR013154">
    <property type="entry name" value="ADH-like_N"/>
</dbReference>
<dbReference type="GO" id="GO:0016491">
    <property type="term" value="F:oxidoreductase activity"/>
    <property type="evidence" value="ECO:0007669"/>
    <property type="project" value="InterPro"/>
</dbReference>
<proteinExistence type="predicted"/>
<keyword evidence="3" id="KW-0963">Cytoplasm</keyword>
<dbReference type="GO" id="GO:0008270">
    <property type="term" value="F:zinc ion binding"/>
    <property type="evidence" value="ECO:0007669"/>
    <property type="project" value="InterPro"/>
</dbReference>
<accession>A0A381XM91</accession>
<name>A0A381XM91_9ZZZZ</name>
<evidence type="ECO:0000256" key="6">
    <source>
        <dbReference type="ARBA" id="ARBA00022990"/>
    </source>
</evidence>
<dbReference type="InterPro" id="IPR036291">
    <property type="entry name" value="NAD(P)-bd_dom_sf"/>
</dbReference>
<dbReference type="InterPro" id="IPR051603">
    <property type="entry name" value="Zinc-ADH_QOR/CCCR"/>
</dbReference>